<dbReference type="SUPFAM" id="SSF63380">
    <property type="entry name" value="Riboflavin synthase domain-like"/>
    <property type="match status" value="1"/>
</dbReference>
<dbReference type="InterPro" id="IPR051410">
    <property type="entry name" value="Ferric/Cupric_Reductase"/>
</dbReference>
<dbReference type="Pfam" id="PF01794">
    <property type="entry name" value="Ferric_reduct"/>
    <property type="match status" value="1"/>
</dbReference>
<keyword evidence="11 14" id="KW-0472">Membrane</keyword>
<evidence type="ECO:0000313" key="16">
    <source>
        <dbReference type="EMBL" id="KIJ45511.1"/>
    </source>
</evidence>
<keyword evidence="7" id="KW-0249">Electron transport</keyword>
<evidence type="ECO:0000256" key="5">
    <source>
        <dbReference type="ARBA" id="ARBA00022475"/>
    </source>
</evidence>
<dbReference type="InterPro" id="IPR039261">
    <property type="entry name" value="FNR_nucleotide-bd"/>
</dbReference>
<evidence type="ECO:0000256" key="11">
    <source>
        <dbReference type="ARBA" id="ARBA00023136"/>
    </source>
</evidence>
<keyword evidence="5" id="KW-1003">Cell membrane</keyword>
<evidence type="ECO:0000256" key="6">
    <source>
        <dbReference type="ARBA" id="ARBA00022692"/>
    </source>
</evidence>
<dbReference type="AlphaFoldDB" id="A0A0C9W360"/>
<evidence type="ECO:0000256" key="1">
    <source>
        <dbReference type="ARBA" id="ARBA00004651"/>
    </source>
</evidence>
<dbReference type="PROSITE" id="PS51384">
    <property type="entry name" value="FAD_FR"/>
    <property type="match status" value="1"/>
</dbReference>
<feature type="domain" description="FAD-binding FR-type" evidence="15">
    <location>
        <begin position="282"/>
        <end position="393"/>
    </location>
</feature>
<organism evidence="16 17">
    <name type="scientific">Sphaerobolus stellatus (strain SS14)</name>
    <dbReference type="NCBI Taxonomy" id="990650"/>
    <lineage>
        <taxon>Eukaryota</taxon>
        <taxon>Fungi</taxon>
        <taxon>Dikarya</taxon>
        <taxon>Basidiomycota</taxon>
        <taxon>Agaricomycotina</taxon>
        <taxon>Agaricomycetes</taxon>
        <taxon>Phallomycetidae</taxon>
        <taxon>Geastrales</taxon>
        <taxon>Sphaerobolaceae</taxon>
        <taxon>Sphaerobolus</taxon>
    </lineage>
</organism>
<keyword evidence="12" id="KW-0325">Glycoprotein</keyword>
<evidence type="ECO:0000256" key="12">
    <source>
        <dbReference type="ARBA" id="ARBA00023180"/>
    </source>
</evidence>
<dbReference type="Gene3D" id="3.40.50.80">
    <property type="entry name" value="Nucleotide-binding domain of ferredoxin-NADP reductase (FNR) module"/>
    <property type="match status" value="1"/>
</dbReference>
<feature type="transmembrane region" description="Helical" evidence="14">
    <location>
        <begin position="113"/>
        <end position="133"/>
    </location>
</feature>
<dbReference type="CDD" id="cd06186">
    <property type="entry name" value="NOX_Duox_like_FAD_NADP"/>
    <property type="match status" value="1"/>
</dbReference>
<name>A0A0C9W360_SPHS4</name>
<dbReference type="SFLD" id="SFLDS00052">
    <property type="entry name" value="Ferric_Reductase_Domain"/>
    <property type="match status" value="1"/>
</dbReference>
<dbReference type="SFLD" id="SFLDG01168">
    <property type="entry name" value="Ferric_reductase_subgroup_(FRE"/>
    <property type="match status" value="1"/>
</dbReference>
<evidence type="ECO:0000313" key="17">
    <source>
        <dbReference type="Proteomes" id="UP000054279"/>
    </source>
</evidence>
<comment type="subcellular location">
    <subcellularLocation>
        <location evidence="1">Cell membrane</location>
        <topology evidence="1">Multi-pass membrane protein</topology>
    </subcellularLocation>
</comment>
<feature type="transmembrane region" description="Helical" evidence="14">
    <location>
        <begin position="242"/>
        <end position="263"/>
    </location>
</feature>
<dbReference type="GO" id="GO:0006826">
    <property type="term" value="P:iron ion transport"/>
    <property type="evidence" value="ECO:0007669"/>
    <property type="project" value="TreeGrafter"/>
</dbReference>
<accession>A0A0C9W360</accession>
<dbReference type="SUPFAM" id="SSF52343">
    <property type="entry name" value="Ferredoxin reductase-like, C-terminal NADP-linked domain"/>
    <property type="match status" value="1"/>
</dbReference>
<sequence>MSNDPGSPFFDPNFVIYNSYETDPKYQRTFTIAWTAGIALAICAAAPRLFRSIKNGRAWQGWGIWENVYGSAYNPVQLPEKIVSRPTNQTPRAWLSMVQKYSLWRIPYINLDIGQLVILSGYYAAVVVCIFLHSPIVQSPNRAGFLAIAQLPAVFLFGTKNNVLGLLLGKGYEKLNYLHRWSGRIMFFSATIHGSLWLYNNGLGNVELDGSNKITLGIAAYSMLCLIVITSLPFVRKAAYQFFFALHMIGYVSFFVVICYHTLYAVPWIFPPLAFYGLDLLLRMIRTRIKDAVLVPVDNQMTLIHVENCDGGWIAGQHVQLRVFFSARMFESHPFTILNAPSPTSCTSSGELILAARVSGDWTKALNEAARHSEKSSRVAVMIDGPYGGSTIDLGEYENVLLVAGGSGVTFALGLLDDIVGRVINMKRTRGERTKRIQFTWCIRSFGAINWMASMLNDIATKAQDSSIDLHIKIFVTCLCDPEAVPTIPNSEVTIEKPKITNLISPFLSAKGGIETGKSGQGGGTGGLAVVVSGPRRLTFEAQNVIAQVPASTTRRIGGIALHTEVFSL</sequence>
<keyword evidence="4" id="KW-0813">Transport</keyword>
<evidence type="ECO:0000256" key="9">
    <source>
        <dbReference type="ARBA" id="ARBA00023002"/>
    </source>
</evidence>
<dbReference type="PANTHER" id="PTHR32361">
    <property type="entry name" value="FERRIC/CUPRIC REDUCTASE TRANSMEMBRANE COMPONENT"/>
    <property type="match status" value="1"/>
</dbReference>
<evidence type="ECO:0000256" key="10">
    <source>
        <dbReference type="ARBA" id="ARBA00023065"/>
    </source>
</evidence>
<keyword evidence="10" id="KW-0406">Ion transport</keyword>
<dbReference type="InterPro" id="IPR013112">
    <property type="entry name" value="FAD-bd_8"/>
</dbReference>
<dbReference type="EC" id="1.16.1.9" evidence="3"/>
<evidence type="ECO:0000256" key="2">
    <source>
        <dbReference type="ARBA" id="ARBA00006278"/>
    </source>
</evidence>
<dbReference type="InterPro" id="IPR013121">
    <property type="entry name" value="Fe_red_NAD-bd_6"/>
</dbReference>
<evidence type="ECO:0000256" key="13">
    <source>
        <dbReference type="ARBA" id="ARBA00048483"/>
    </source>
</evidence>
<keyword evidence="8 14" id="KW-1133">Transmembrane helix</keyword>
<dbReference type="PANTHER" id="PTHR32361:SF9">
    <property type="entry name" value="FERRIC REDUCTASE TRANSMEMBRANE COMPONENT 3-RELATED"/>
    <property type="match status" value="1"/>
</dbReference>
<dbReference type="GO" id="GO:0015677">
    <property type="term" value="P:copper ion import"/>
    <property type="evidence" value="ECO:0007669"/>
    <property type="project" value="TreeGrafter"/>
</dbReference>
<evidence type="ECO:0000256" key="7">
    <source>
        <dbReference type="ARBA" id="ARBA00022982"/>
    </source>
</evidence>
<dbReference type="Pfam" id="PF08030">
    <property type="entry name" value="NAD_binding_6"/>
    <property type="match status" value="1"/>
</dbReference>
<protein>
    <recommendedName>
        <fullName evidence="3">ferric-chelate reductase (NADPH)</fullName>
        <ecNumber evidence="3">1.16.1.9</ecNumber>
    </recommendedName>
</protein>
<comment type="similarity">
    <text evidence="2">Belongs to the ferric reductase (FRE) family.</text>
</comment>
<keyword evidence="9" id="KW-0560">Oxidoreductase</keyword>
<reference evidence="16 17" key="1">
    <citation type="submission" date="2014-06" db="EMBL/GenBank/DDBJ databases">
        <title>Evolutionary Origins and Diversification of the Mycorrhizal Mutualists.</title>
        <authorList>
            <consortium name="DOE Joint Genome Institute"/>
            <consortium name="Mycorrhizal Genomics Consortium"/>
            <person name="Kohler A."/>
            <person name="Kuo A."/>
            <person name="Nagy L.G."/>
            <person name="Floudas D."/>
            <person name="Copeland A."/>
            <person name="Barry K.W."/>
            <person name="Cichocki N."/>
            <person name="Veneault-Fourrey C."/>
            <person name="LaButti K."/>
            <person name="Lindquist E.A."/>
            <person name="Lipzen A."/>
            <person name="Lundell T."/>
            <person name="Morin E."/>
            <person name="Murat C."/>
            <person name="Riley R."/>
            <person name="Ohm R."/>
            <person name="Sun H."/>
            <person name="Tunlid A."/>
            <person name="Henrissat B."/>
            <person name="Grigoriev I.V."/>
            <person name="Hibbett D.S."/>
            <person name="Martin F."/>
        </authorList>
    </citation>
    <scope>NUCLEOTIDE SEQUENCE [LARGE SCALE GENOMIC DNA]</scope>
    <source>
        <strain evidence="16 17">SS14</strain>
    </source>
</reference>
<dbReference type="InterPro" id="IPR013130">
    <property type="entry name" value="Fe3_Rdtase_TM_dom"/>
</dbReference>
<dbReference type="InterPro" id="IPR017938">
    <property type="entry name" value="Riboflavin_synthase-like_b-brl"/>
</dbReference>
<dbReference type="GO" id="GO:0006879">
    <property type="term" value="P:intracellular iron ion homeostasis"/>
    <property type="evidence" value="ECO:0007669"/>
    <property type="project" value="TreeGrafter"/>
</dbReference>
<evidence type="ECO:0000256" key="8">
    <source>
        <dbReference type="ARBA" id="ARBA00022989"/>
    </source>
</evidence>
<feature type="transmembrane region" description="Helical" evidence="14">
    <location>
        <begin position="181"/>
        <end position="199"/>
    </location>
</feature>
<dbReference type="Pfam" id="PF08022">
    <property type="entry name" value="FAD_binding_8"/>
    <property type="match status" value="1"/>
</dbReference>
<keyword evidence="6 14" id="KW-0812">Transmembrane</keyword>
<proteinExistence type="inferred from homology"/>
<dbReference type="Proteomes" id="UP000054279">
    <property type="component" value="Unassembled WGS sequence"/>
</dbReference>
<feature type="transmembrane region" description="Helical" evidence="14">
    <location>
        <begin position="214"/>
        <end position="235"/>
    </location>
</feature>
<dbReference type="GO" id="GO:0052851">
    <property type="term" value="F:ferric-chelate reductase (NADPH) activity"/>
    <property type="evidence" value="ECO:0007669"/>
    <property type="project" value="UniProtKB-EC"/>
</dbReference>
<evidence type="ECO:0000256" key="3">
    <source>
        <dbReference type="ARBA" id="ARBA00012668"/>
    </source>
</evidence>
<dbReference type="InterPro" id="IPR017927">
    <property type="entry name" value="FAD-bd_FR_type"/>
</dbReference>
<feature type="transmembrane region" description="Helical" evidence="14">
    <location>
        <begin position="145"/>
        <end position="169"/>
    </location>
</feature>
<dbReference type="OrthoDB" id="3944240at2759"/>
<evidence type="ECO:0000259" key="15">
    <source>
        <dbReference type="PROSITE" id="PS51384"/>
    </source>
</evidence>
<evidence type="ECO:0000256" key="4">
    <source>
        <dbReference type="ARBA" id="ARBA00022448"/>
    </source>
</evidence>
<feature type="transmembrane region" description="Helical" evidence="14">
    <location>
        <begin position="32"/>
        <end position="50"/>
    </location>
</feature>
<gene>
    <name evidence="16" type="ORF">M422DRAFT_29647</name>
</gene>
<keyword evidence="17" id="KW-1185">Reference proteome</keyword>
<evidence type="ECO:0000256" key="14">
    <source>
        <dbReference type="SAM" id="Phobius"/>
    </source>
</evidence>
<comment type="catalytic activity">
    <reaction evidence="13">
        <text>2 a Fe(II)-siderophore + NADP(+) + H(+) = 2 a Fe(III)-siderophore + NADPH</text>
        <dbReference type="Rhea" id="RHEA:28795"/>
        <dbReference type="Rhea" id="RHEA-COMP:11342"/>
        <dbReference type="Rhea" id="RHEA-COMP:11344"/>
        <dbReference type="ChEBI" id="CHEBI:15378"/>
        <dbReference type="ChEBI" id="CHEBI:29033"/>
        <dbReference type="ChEBI" id="CHEBI:29034"/>
        <dbReference type="ChEBI" id="CHEBI:57783"/>
        <dbReference type="ChEBI" id="CHEBI:58349"/>
        <dbReference type="EC" id="1.16.1.9"/>
    </reaction>
</comment>
<dbReference type="GO" id="GO:0005886">
    <property type="term" value="C:plasma membrane"/>
    <property type="evidence" value="ECO:0007669"/>
    <property type="project" value="UniProtKB-SubCell"/>
</dbReference>
<dbReference type="EMBL" id="KN837111">
    <property type="protein sequence ID" value="KIJ45511.1"/>
    <property type="molecule type" value="Genomic_DNA"/>
</dbReference>
<dbReference type="HOGENOM" id="CLU_017408_2_0_1"/>